<dbReference type="EMBL" id="JACHJS010000001">
    <property type="protein sequence ID" value="MBB4963474.1"/>
    <property type="molecule type" value="Genomic_DNA"/>
</dbReference>
<gene>
    <name evidence="1" type="ORF">F4559_000833</name>
</gene>
<proteinExistence type="predicted"/>
<accession>A0A7W7SYU8</accession>
<evidence type="ECO:0000313" key="2">
    <source>
        <dbReference type="Proteomes" id="UP000542674"/>
    </source>
</evidence>
<dbReference type="Proteomes" id="UP000542674">
    <property type="component" value="Unassembled WGS sequence"/>
</dbReference>
<organism evidence="1 2">
    <name type="scientific">Saccharothrix violaceirubra</name>
    <dbReference type="NCBI Taxonomy" id="413306"/>
    <lineage>
        <taxon>Bacteria</taxon>
        <taxon>Bacillati</taxon>
        <taxon>Actinomycetota</taxon>
        <taxon>Actinomycetes</taxon>
        <taxon>Pseudonocardiales</taxon>
        <taxon>Pseudonocardiaceae</taxon>
        <taxon>Saccharothrix</taxon>
    </lineage>
</organism>
<reference evidence="1 2" key="1">
    <citation type="submission" date="2020-08" db="EMBL/GenBank/DDBJ databases">
        <title>Sequencing the genomes of 1000 actinobacteria strains.</title>
        <authorList>
            <person name="Klenk H.-P."/>
        </authorList>
    </citation>
    <scope>NUCLEOTIDE SEQUENCE [LARGE SCALE GENOMIC DNA]</scope>
    <source>
        <strain evidence="1 2">DSM 45084</strain>
    </source>
</reference>
<comment type="caution">
    <text evidence="1">The sequence shown here is derived from an EMBL/GenBank/DDBJ whole genome shotgun (WGS) entry which is preliminary data.</text>
</comment>
<dbReference type="AlphaFoldDB" id="A0A7W7SYU8"/>
<protein>
    <submittedName>
        <fullName evidence="1">Uncharacterized protein</fullName>
    </submittedName>
</protein>
<keyword evidence="2" id="KW-1185">Reference proteome</keyword>
<evidence type="ECO:0000313" key="1">
    <source>
        <dbReference type="EMBL" id="MBB4963474.1"/>
    </source>
</evidence>
<dbReference type="RefSeq" id="WP_184666245.1">
    <property type="nucleotide sequence ID" value="NZ_BAABAI010000011.1"/>
</dbReference>
<name>A0A7W7SYU8_9PSEU</name>
<sequence length="99" mass="10754">MADAVRGLSRFGWDRDVESVVVTSAHVVGVLGRYLAGALSAEDVELWAEALAGRDDVGFVEGTEDELKQVLFELSTPEINWPIGPAMASGWITRLQVRP</sequence>